<comment type="caution">
    <text evidence="1">The sequence shown here is derived from an EMBL/GenBank/DDBJ whole genome shotgun (WGS) entry which is preliminary data.</text>
</comment>
<keyword evidence="2" id="KW-1185">Reference proteome</keyword>
<proteinExistence type="predicted"/>
<dbReference type="Proteomes" id="UP001057402">
    <property type="component" value="Chromosome 12"/>
</dbReference>
<dbReference type="EMBL" id="CM042891">
    <property type="protein sequence ID" value="KAI4303117.1"/>
    <property type="molecule type" value="Genomic_DNA"/>
</dbReference>
<sequence>MNSKERLLGLVILAVFLPAFVASDLIDDTCKVSIYNSELCKSILRSDSRSSGAKGPADLAIILLDQLDQVAQTDITRINTLIHDAIETDVKEALSSCNERYMSMVSQWFPFSRDSFTSGNTSLAAKYTYWASTAASLCEVDLSRTGSISIDINDFIYKVCLICKSIAESLMQTI</sequence>
<evidence type="ECO:0000313" key="2">
    <source>
        <dbReference type="Proteomes" id="UP001057402"/>
    </source>
</evidence>
<accession>A0ACB9L089</accession>
<organism evidence="1 2">
    <name type="scientific">Melastoma candidum</name>
    <dbReference type="NCBI Taxonomy" id="119954"/>
    <lineage>
        <taxon>Eukaryota</taxon>
        <taxon>Viridiplantae</taxon>
        <taxon>Streptophyta</taxon>
        <taxon>Embryophyta</taxon>
        <taxon>Tracheophyta</taxon>
        <taxon>Spermatophyta</taxon>
        <taxon>Magnoliopsida</taxon>
        <taxon>eudicotyledons</taxon>
        <taxon>Gunneridae</taxon>
        <taxon>Pentapetalae</taxon>
        <taxon>rosids</taxon>
        <taxon>malvids</taxon>
        <taxon>Myrtales</taxon>
        <taxon>Melastomataceae</taxon>
        <taxon>Melastomatoideae</taxon>
        <taxon>Melastomateae</taxon>
        <taxon>Melastoma</taxon>
    </lineage>
</organism>
<name>A0ACB9L089_9MYRT</name>
<evidence type="ECO:0000313" key="1">
    <source>
        <dbReference type="EMBL" id="KAI4303117.1"/>
    </source>
</evidence>
<reference evidence="2" key="1">
    <citation type="journal article" date="2023" name="Front. Plant Sci.">
        <title>Chromosomal-level genome assembly of Melastoma candidum provides insights into trichome evolution.</title>
        <authorList>
            <person name="Zhong Y."/>
            <person name="Wu W."/>
            <person name="Sun C."/>
            <person name="Zou P."/>
            <person name="Liu Y."/>
            <person name="Dai S."/>
            <person name="Zhou R."/>
        </authorList>
    </citation>
    <scope>NUCLEOTIDE SEQUENCE [LARGE SCALE GENOMIC DNA]</scope>
</reference>
<protein>
    <submittedName>
        <fullName evidence="1">Uncharacterized protein</fullName>
    </submittedName>
</protein>
<gene>
    <name evidence="1" type="ORF">MLD38_038786</name>
</gene>